<reference evidence="2" key="1">
    <citation type="journal article" date="2021" name="Proc. Natl. Acad. Sci. U.S.A.">
        <title>A Catalog of Tens of Thousands of Viruses from Human Metagenomes Reveals Hidden Associations with Chronic Diseases.</title>
        <authorList>
            <person name="Tisza M.J."/>
            <person name="Buck C.B."/>
        </authorList>
    </citation>
    <scope>NUCLEOTIDE SEQUENCE</scope>
    <source>
        <strain evidence="2">CtL0q1</strain>
    </source>
</reference>
<organism evidence="2">
    <name type="scientific">Siphoviridae sp. ctL0q1</name>
    <dbReference type="NCBI Taxonomy" id="2825449"/>
    <lineage>
        <taxon>Viruses</taxon>
        <taxon>Duplodnaviria</taxon>
        <taxon>Heunggongvirae</taxon>
        <taxon>Uroviricota</taxon>
        <taxon>Caudoviricetes</taxon>
    </lineage>
</organism>
<evidence type="ECO:0000313" key="2">
    <source>
        <dbReference type="EMBL" id="DAE06921.1"/>
    </source>
</evidence>
<protein>
    <submittedName>
        <fullName evidence="2">Uncharacterized protein</fullName>
    </submittedName>
</protein>
<dbReference type="EMBL" id="BK015443">
    <property type="protein sequence ID" value="DAE06921.1"/>
    <property type="molecule type" value="Genomic_DNA"/>
</dbReference>
<keyword evidence="1" id="KW-0812">Transmembrane</keyword>
<accession>A0A8S5PKH4</accession>
<sequence length="114" mass="13379">MSMSFIHCLFITIFGVLLCILYAYCITYHHKDIVRTCVLSFYVLAFRLCYFRKYYIGKENKKDTLNRKFGSKNAQDVRVIKNAPKGFVFSYGTFCRQEKMNFGIFGGFYGYEGC</sequence>
<proteinExistence type="predicted"/>
<evidence type="ECO:0000256" key="1">
    <source>
        <dbReference type="SAM" id="Phobius"/>
    </source>
</evidence>
<keyword evidence="1" id="KW-1133">Transmembrane helix</keyword>
<feature type="transmembrane region" description="Helical" evidence="1">
    <location>
        <begin position="33"/>
        <end position="51"/>
    </location>
</feature>
<name>A0A8S5PKH4_9CAUD</name>
<keyword evidence="1" id="KW-0472">Membrane</keyword>